<organism evidence="1 2">
    <name type="scientific">Anabaena subtropica FACHB-260</name>
    <dbReference type="NCBI Taxonomy" id="2692884"/>
    <lineage>
        <taxon>Bacteria</taxon>
        <taxon>Bacillati</taxon>
        <taxon>Cyanobacteriota</taxon>
        <taxon>Cyanophyceae</taxon>
        <taxon>Nostocales</taxon>
        <taxon>Nostocaceae</taxon>
        <taxon>Anabaena</taxon>
    </lineage>
</organism>
<evidence type="ECO:0008006" key="3">
    <source>
        <dbReference type="Google" id="ProtNLM"/>
    </source>
</evidence>
<dbReference type="Proteomes" id="UP000607281">
    <property type="component" value="Unassembled WGS sequence"/>
</dbReference>
<evidence type="ECO:0000313" key="2">
    <source>
        <dbReference type="Proteomes" id="UP000607281"/>
    </source>
</evidence>
<accession>A0ABR8CR84</accession>
<name>A0ABR8CR84_9NOST</name>
<keyword evidence="2" id="KW-1185">Reference proteome</keyword>
<gene>
    <name evidence="1" type="ORF">H6G18_16285</name>
</gene>
<dbReference type="EMBL" id="JACJRF010000028">
    <property type="protein sequence ID" value="MBD2345696.1"/>
    <property type="molecule type" value="Genomic_DNA"/>
</dbReference>
<sequence length="249" mass="29335">MKQHIAPINNFQLLDEILTHNSVKLLTLNPQKTIMTSFVELGHLITKETTDIELITAIIDTLKLIICAQLQNFPENIFWDFDFMVSSMLKQALQRKDGAIAFLENFGHRMVFLTDLFGGQSEIKFRYVHDFIYGFEWARWVQKDPSNRVKIEPFSLIFLDYLLDKSEELRQRIHQGSSQSYKLCATGFRNPFTFSREPEDEYLLFTHLAQEKLIPVPAWSWNATPIWNQPFQEMRQQLALKLNIQPQRH</sequence>
<comment type="caution">
    <text evidence="1">The sequence shown here is derived from an EMBL/GenBank/DDBJ whole genome shotgun (WGS) entry which is preliminary data.</text>
</comment>
<proteinExistence type="predicted"/>
<protein>
    <recommendedName>
        <fullName evidence="3">Ferrochelatase</fullName>
    </recommendedName>
</protein>
<dbReference type="RefSeq" id="WP_190408124.1">
    <property type="nucleotide sequence ID" value="NZ_JACJRF010000028.1"/>
</dbReference>
<reference evidence="1 2" key="1">
    <citation type="journal article" date="2020" name="ISME J.">
        <title>Comparative genomics reveals insights into cyanobacterial evolution and habitat adaptation.</title>
        <authorList>
            <person name="Chen M.Y."/>
            <person name="Teng W.K."/>
            <person name="Zhao L."/>
            <person name="Hu C.X."/>
            <person name="Zhou Y.K."/>
            <person name="Han B.P."/>
            <person name="Song L.R."/>
            <person name="Shu W.S."/>
        </authorList>
    </citation>
    <scope>NUCLEOTIDE SEQUENCE [LARGE SCALE GENOMIC DNA]</scope>
    <source>
        <strain evidence="1 2">FACHB-260</strain>
    </source>
</reference>
<evidence type="ECO:0000313" key="1">
    <source>
        <dbReference type="EMBL" id="MBD2345696.1"/>
    </source>
</evidence>